<name>A0A9P5AHA9_9HYPO</name>
<organism evidence="1 2">
    <name type="scientific">Fusarium beomiforme</name>
    <dbReference type="NCBI Taxonomy" id="44412"/>
    <lineage>
        <taxon>Eukaryota</taxon>
        <taxon>Fungi</taxon>
        <taxon>Dikarya</taxon>
        <taxon>Ascomycota</taxon>
        <taxon>Pezizomycotina</taxon>
        <taxon>Sordariomycetes</taxon>
        <taxon>Hypocreomycetidae</taxon>
        <taxon>Hypocreales</taxon>
        <taxon>Nectriaceae</taxon>
        <taxon>Fusarium</taxon>
        <taxon>Fusarium burgessii species complex</taxon>
    </lineage>
</organism>
<reference evidence="1" key="2">
    <citation type="submission" date="2020-02" db="EMBL/GenBank/DDBJ databases">
        <title>Identification and distribution of gene clusters putatively required for synthesis of sphingolipid metabolism inhibitors in phylogenetically diverse species of the filamentous fungus Fusarium.</title>
        <authorList>
            <person name="Kim H.-S."/>
            <person name="Busman M."/>
            <person name="Brown D.W."/>
            <person name="Divon H."/>
            <person name="Uhlig S."/>
            <person name="Proctor R.H."/>
        </authorList>
    </citation>
    <scope>NUCLEOTIDE SEQUENCE</scope>
    <source>
        <strain evidence="1">NRRL 25174</strain>
    </source>
</reference>
<protein>
    <submittedName>
        <fullName evidence="1">Uncharacterized protein</fullName>
    </submittedName>
</protein>
<sequence length="598" mass="68048">MDLLDYYFDDVGFDDFLFGAGKDFYNDPMNFPFSEVWESEYTKPTGLVEQEPGYHRACVAVAGAVDDVFLSHDSIDSSILQVTSPYGNVFIEPLPSFETSRLRRLKAMFAHELNISIRGRLPLEICENIGRYCLKEVATRLFTEAWLDRTAFGPRDAAFRVTKSHSIWAQHVEYEGLRYVKSLSTSRRNESDTNIFEAESGVRLNIYFAEDCLGIRKVIITQDDNPPSLIHDEGLRWVVNRRQRLPFWFKAKSDTKKQPADDPQSRWAVLPSDSDLYQLAPKFALSLKEVVIHAVDWNTPGCRGYSIVVEHLSICKIIPNILGESSSQFVDVKNHHMGACFYIPIDPDERVSELWLREDEFSTNTTLVYQSLVILTNKGRSFGLGSYLRSHSVKMEQKSSYKLGFEQATTWDQRKIELPLGKPSNPTSYKGDLQFLLSSAKLEEVSTIRVCRTYKQPADGGIGGILFTYADGRQRCIGQIRLDRMEAPMVVATGKIWLRCSEHNLEPLADGFWPPTKKINWVGVDEPLDGTRDYFEVPLKGVLEWRGELHYTSIRYHESNELQERMDEVLAREDVSGGAAPKVLKTFSVSAGLTQIRA</sequence>
<keyword evidence="2" id="KW-1185">Reference proteome</keyword>
<accession>A0A9P5AHA9</accession>
<dbReference type="Proteomes" id="UP000730481">
    <property type="component" value="Unassembled WGS sequence"/>
</dbReference>
<proteinExistence type="predicted"/>
<dbReference type="EMBL" id="PVQB02000336">
    <property type="protein sequence ID" value="KAF4338688.1"/>
    <property type="molecule type" value="Genomic_DNA"/>
</dbReference>
<gene>
    <name evidence="1" type="ORF">FBEOM_7394</name>
</gene>
<comment type="caution">
    <text evidence="1">The sequence shown here is derived from an EMBL/GenBank/DDBJ whole genome shotgun (WGS) entry which is preliminary data.</text>
</comment>
<reference evidence="1" key="1">
    <citation type="journal article" date="2017" name="Mycologia">
        <title>Fusarium algeriense, sp. nov., a novel toxigenic crown rot pathogen of durum wheat from Algeria is nested in the Fusarium burgessii species complex.</title>
        <authorList>
            <person name="Laraba I."/>
            <person name="Keddad A."/>
            <person name="Boureghda H."/>
            <person name="Abdallah N."/>
            <person name="Vaughan M.M."/>
            <person name="Proctor R.H."/>
            <person name="Busman M."/>
            <person name="O'Donnell K."/>
        </authorList>
    </citation>
    <scope>NUCLEOTIDE SEQUENCE</scope>
    <source>
        <strain evidence="1">NRRL 25174</strain>
    </source>
</reference>
<evidence type="ECO:0000313" key="2">
    <source>
        <dbReference type="Proteomes" id="UP000730481"/>
    </source>
</evidence>
<dbReference type="AlphaFoldDB" id="A0A9P5AHA9"/>
<evidence type="ECO:0000313" key="1">
    <source>
        <dbReference type="EMBL" id="KAF4338688.1"/>
    </source>
</evidence>
<dbReference type="OrthoDB" id="5153231at2759"/>